<organism evidence="1 2">
    <name type="scientific">Aspergillus tanneri</name>
    <dbReference type="NCBI Taxonomy" id="1220188"/>
    <lineage>
        <taxon>Eukaryota</taxon>
        <taxon>Fungi</taxon>
        <taxon>Dikarya</taxon>
        <taxon>Ascomycota</taxon>
        <taxon>Pezizomycotina</taxon>
        <taxon>Eurotiomycetes</taxon>
        <taxon>Eurotiomycetidae</taxon>
        <taxon>Eurotiales</taxon>
        <taxon>Aspergillaceae</taxon>
        <taxon>Aspergillus</taxon>
        <taxon>Aspergillus subgen. Circumdati</taxon>
    </lineage>
</organism>
<accession>A0A5M9MEH6</accession>
<name>A0A5M9MEH6_9EURO</name>
<protein>
    <submittedName>
        <fullName evidence="1">Uncharacterized protein</fullName>
    </submittedName>
</protein>
<reference evidence="1 2" key="1">
    <citation type="submission" date="2019-08" db="EMBL/GenBank/DDBJ databases">
        <title>The genome sequence of a newly discovered highly antifungal drug resistant Aspergillus species, Aspergillus tanneri NIH 1004.</title>
        <authorList>
            <person name="Mounaud S."/>
            <person name="Singh I."/>
            <person name="Joardar V."/>
            <person name="Pakala S."/>
            <person name="Pakala S."/>
            <person name="Venepally P."/>
            <person name="Chung J.K."/>
            <person name="Losada L."/>
            <person name="Nierman W.C."/>
        </authorList>
    </citation>
    <scope>NUCLEOTIDE SEQUENCE [LARGE SCALE GENOMIC DNA]</scope>
    <source>
        <strain evidence="1 2">NIH1004</strain>
    </source>
</reference>
<dbReference type="OrthoDB" id="4488120at2759"/>
<dbReference type="AlphaFoldDB" id="A0A5M9MEH6"/>
<evidence type="ECO:0000313" key="1">
    <source>
        <dbReference type="EMBL" id="KAA8641397.1"/>
    </source>
</evidence>
<proteinExistence type="predicted"/>
<evidence type="ECO:0000313" key="2">
    <source>
        <dbReference type="Proteomes" id="UP000324241"/>
    </source>
</evidence>
<dbReference type="GeneID" id="54324564"/>
<dbReference type="RefSeq" id="XP_033420759.1">
    <property type="nucleotide sequence ID" value="XM_033566557.1"/>
</dbReference>
<gene>
    <name evidence="1" type="ORF">ATNIH1004_001862</name>
</gene>
<dbReference type="EMBL" id="QUQM01000010">
    <property type="protein sequence ID" value="KAA8641397.1"/>
    <property type="molecule type" value="Genomic_DNA"/>
</dbReference>
<sequence>MSAGAVLAQLSVVLAHMESVSSKLSSNIRPSWDQLKEFQNLSVQLEAASERIKKNLEILLRRRAPTEKDINLAEQVRSAKDIRQVMPSLGATLKRNLILLFQGPRLDSALDTSATKARKNQARTRCETLRAQTHHLILLWSIKIQPSAWSSSVGMSDNTFYFLIEELKMEEMSQVPARIVEILEYLKKEEPLKNSMPFENFAKKVAQHKACTDSLKRKHSTETSSYQEGSYKTLREDDSQQQMQLIERSKQIDYKGSSMPISNLPILIDRLPTAIKSSVQWKWERRVFLNNVGGLEGDILDRTDCLNFFVPKDRNHDISITLTVGHEVGLEVIAEVEAIRA</sequence>
<dbReference type="Proteomes" id="UP000324241">
    <property type="component" value="Unassembled WGS sequence"/>
</dbReference>
<comment type="caution">
    <text evidence="1">The sequence shown here is derived from an EMBL/GenBank/DDBJ whole genome shotgun (WGS) entry which is preliminary data.</text>
</comment>